<evidence type="ECO:0000313" key="2">
    <source>
        <dbReference type="Proteomes" id="UP000653275"/>
    </source>
</evidence>
<accession>A0AAP2AHX9</accession>
<dbReference type="AlphaFoldDB" id="A0AAP2AHX9"/>
<reference evidence="1" key="1">
    <citation type="submission" date="2020-12" db="EMBL/GenBank/DDBJ databases">
        <title>Draft genome sequence of Enterobacter spp., Lelliottia spp. and Serratia spp. isolated from drinking water reservoirs and lakes.</title>
        <authorList>
            <person name="Reitter C."/>
            <person name="Neuhaus K."/>
            <person name="Huegler M."/>
        </authorList>
    </citation>
    <scope>NUCLEOTIDE SEQUENCE</scope>
    <source>
        <strain evidence="1">TZW15</strain>
    </source>
</reference>
<evidence type="ECO:0000313" key="1">
    <source>
        <dbReference type="EMBL" id="MBL5937046.1"/>
    </source>
</evidence>
<evidence type="ECO:0008006" key="3">
    <source>
        <dbReference type="Google" id="ProtNLM"/>
    </source>
</evidence>
<name>A0AAP2AHX9_LELAM</name>
<sequence length="414" mass="47844">MEKFTRDKNTETIINSLLEKIIQSRDLNPPINAKKDIISDFDDRCTKFNECINKFINEINKGRKVIGFEKLIEKTNEIQTCIHDTLINYLSGDIKSAYDIFDKTFSNPSINWHLHKICVPLNQLSDKDTPLFRVRKSDKPLKKRDDIFHIPFSKRHLVNAQRYSVAGLPCLYLGKSLYVCWLEMNKPDFDKLYISSFKAKDVDSKILNLASNHMILPTKQNEDKNTIIDTNKTIGSYIIFWPLIIACNYIRQNPDSSFIEEYIIPNILMQWIGRKTGSSILGVAYFSTKMPNTRSSSRAVNIVFPPKVTYDQTIKFKYCPKLSNLFDFTNPLSWQVLKTLEYPDPATKNLVQARAKSFLSEIAKNNKIEEIDDDLIALYPLTDFYKLEICLKDLFDHKIIDNNSIDGGNLAAEH</sequence>
<dbReference type="RefSeq" id="WP_202666520.1">
    <property type="nucleotide sequence ID" value="NZ_JAENMR010000013.1"/>
</dbReference>
<dbReference type="Proteomes" id="UP000653275">
    <property type="component" value="Unassembled WGS sequence"/>
</dbReference>
<organism evidence="1 2">
    <name type="scientific">Lelliottia amnigena</name>
    <name type="common">Enterobacter amnigenus</name>
    <dbReference type="NCBI Taxonomy" id="61646"/>
    <lineage>
        <taxon>Bacteria</taxon>
        <taxon>Pseudomonadati</taxon>
        <taxon>Pseudomonadota</taxon>
        <taxon>Gammaproteobacteria</taxon>
        <taxon>Enterobacterales</taxon>
        <taxon>Enterobacteriaceae</taxon>
        <taxon>Lelliottia</taxon>
    </lineage>
</organism>
<comment type="caution">
    <text evidence="1">The sequence shown here is derived from an EMBL/GenBank/DDBJ whole genome shotgun (WGS) entry which is preliminary data.</text>
</comment>
<dbReference type="EMBL" id="JAENMS010000018">
    <property type="protein sequence ID" value="MBL5937046.1"/>
    <property type="molecule type" value="Genomic_DNA"/>
</dbReference>
<gene>
    <name evidence="1" type="ORF">I7V27_21745</name>
</gene>
<proteinExistence type="predicted"/>
<protein>
    <recommendedName>
        <fullName evidence="3">RES domain-containing protein</fullName>
    </recommendedName>
</protein>